<dbReference type="GO" id="GO:0003677">
    <property type="term" value="F:DNA binding"/>
    <property type="evidence" value="ECO:0007669"/>
    <property type="project" value="UniProtKB-KW"/>
</dbReference>
<dbReference type="Gene3D" id="3.30.230.10">
    <property type="match status" value="1"/>
</dbReference>
<dbReference type="GO" id="GO:0005524">
    <property type="term" value="F:ATP binding"/>
    <property type="evidence" value="ECO:0007669"/>
    <property type="project" value="InterPro"/>
</dbReference>
<feature type="region of interest" description="Disordered" evidence="9">
    <location>
        <begin position="385"/>
        <end position="422"/>
    </location>
</feature>
<dbReference type="PANTHER" id="PTHR45866">
    <property type="entry name" value="DNA GYRASE/TOPOISOMERASE SUBUNIT B"/>
    <property type="match status" value="1"/>
</dbReference>
<dbReference type="AlphaFoldDB" id="A0A7U9TJ37"/>
<dbReference type="InterPro" id="IPR002288">
    <property type="entry name" value="DNA_gyrase_B_C"/>
</dbReference>
<keyword evidence="5" id="KW-0479">Metal-binding</keyword>
<keyword evidence="8" id="KW-0413">Isomerase</keyword>
<dbReference type="FunFam" id="3.40.50.670:FF:000002">
    <property type="entry name" value="DNA gyrase subunit B"/>
    <property type="match status" value="1"/>
</dbReference>
<dbReference type="Proteomes" id="UP000620133">
    <property type="component" value="Plasmid pAa22_1"/>
</dbReference>
<geneLocation type="plasmid" evidence="10 11">
    <name>pAa22_1</name>
</geneLocation>
<dbReference type="GO" id="GO:0034335">
    <property type="term" value="F:DNA negative supercoiling activity"/>
    <property type="evidence" value="ECO:0007669"/>
    <property type="project" value="UniProtKB-ARBA"/>
</dbReference>
<dbReference type="InterPro" id="IPR013506">
    <property type="entry name" value="Topo_IIA_bsu_dom2"/>
</dbReference>
<dbReference type="PROSITE" id="PS00177">
    <property type="entry name" value="TOPOISOMERASE_II"/>
    <property type="match status" value="1"/>
</dbReference>
<dbReference type="SMART" id="SM00387">
    <property type="entry name" value="HATPase_c"/>
    <property type="match status" value="1"/>
</dbReference>
<reference evidence="10" key="1">
    <citation type="submission" date="2021-01" db="EMBL/GenBank/DDBJ databases">
        <title>Draft genome sequence of Acholeplasmataceae bacterium strain Mahy22.</title>
        <authorList>
            <person name="Watanabe M."/>
            <person name="Kojima H."/>
            <person name="Fukui M."/>
        </authorList>
    </citation>
    <scope>NUCLEOTIDE SEQUENCE</scope>
    <source>
        <strain evidence="10">Mahy22</strain>
        <plasmid evidence="10">pAa22_1</plasmid>
    </source>
</reference>
<dbReference type="PROSITE" id="PS50880">
    <property type="entry name" value="TOPRIM"/>
    <property type="match status" value="1"/>
</dbReference>
<evidence type="ECO:0000256" key="2">
    <source>
        <dbReference type="ARBA" id="ARBA00001946"/>
    </source>
</evidence>
<dbReference type="NCBIfam" id="NF004189">
    <property type="entry name" value="PRK05644.1"/>
    <property type="match status" value="1"/>
</dbReference>
<dbReference type="InterPro" id="IPR001241">
    <property type="entry name" value="Topo_IIA"/>
</dbReference>
<proteinExistence type="inferred from homology"/>
<dbReference type="SUPFAM" id="SSF55874">
    <property type="entry name" value="ATPase domain of HSP90 chaperone/DNA topoisomerase II/histidine kinase"/>
    <property type="match status" value="1"/>
</dbReference>
<dbReference type="PANTHER" id="PTHR45866:SF12">
    <property type="entry name" value="DNA TOPOISOMERASE 4 SUBUNIT B"/>
    <property type="match status" value="1"/>
</dbReference>
<dbReference type="InterPro" id="IPR006171">
    <property type="entry name" value="TOPRIM_dom"/>
</dbReference>
<dbReference type="EMBL" id="AP024413">
    <property type="protein sequence ID" value="BCR36881.1"/>
    <property type="molecule type" value="Genomic_DNA"/>
</dbReference>
<dbReference type="InterPro" id="IPR003594">
    <property type="entry name" value="HATPase_dom"/>
</dbReference>
<dbReference type="InterPro" id="IPR036890">
    <property type="entry name" value="HATPase_C_sf"/>
</dbReference>
<dbReference type="InterPro" id="IPR013760">
    <property type="entry name" value="Topo_IIA-like_dom_sf"/>
</dbReference>
<dbReference type="GO" id="GO:0006265">
    <property type="term" value="P:DNA topological change"/>
    <property type="evidence" value="ECO:0007669"/>
    <property type="project" value="InterPro"/>
</dbReference>
<name>A0A7U9TJ37_9MOLU</name>
<comment type="similarity">
    <text evidence="3">Belongs to the type II topoisomerase GyrB family.</text>
</comment>
<keyword evidence="7" id="KW-0238">DNA-binding</keyword>
<evidence type="ECO:0000313" key="11">
    <source>
        <dbReference type="Proteomes" id="UP000620133"/>
    </source>
</evidence>
<gene>
    <name evidence="10" type="primary">parE</name>
    <name evidence="10" type="ORF">MPAN_017740</name>
</gene>
<evidence type="ECO:0000256" key="6">
    <source>
        <dbReference type="ARBA" id="ARBA00022842"/>
    </source>
</evidence>
<dbReference type="InterPro" id="IPR014721">
    <property type="entry name" value="Ribsml_uS5_D2-typ_fold_subgr"/>
</dbReference>
<protein>
    <recommendedName>
        <fullName evidence="4">DNA topoisomerase (ATP-hydrolyzing)</fullName>
        <ecNumber evidence="4">5.6.2.2</ecNumber>
    </recommendedName>
</protein>
<dbReference type="RefSeq" id="WP_176240156.1">
    <property type="nucleotide sequence ID" value="NZ_AP024413.1"/>
</dbReference>
<dbReference type="InterPro" id="IPR000565">
    <property type="entry name" value="Topo_IIA_B"/>
</dbReference>
<evidence type="ECO:0000313" key="10">
    <source>
        <dbReference type="EMBL" id="BCR36881.1"/>
    </source>
</evidence>
<dbReference type="InterPro" id="IPR005740">
    <property type="entry name" value="ParE_type2"/>
</dbReference>
<evidence type="ECO:0000256" key="7">
    <source>
        <dbReference type="ARBA" id="ARBA00023125"/>
    </source>
</evidence>
<comment type="catalytic activity">
    <reaction evidence="1">
        <text>ATP-dependent breakage, passage and rejoining of double-stranded DNA.</text>
        <dbReference type="EC" id="5.6.2.2"/>
    </reaction>
</comment>
<dbReference type="KEGG" id="manr:MPAN_017740"/>
<dbReference type="CDD" id="cd00822">
    <property type="entry name" value="TopoII_Trans_DNA_gyrase"/>
    <property type="match status" value="1"/>
</dbReference>
<dbReference type="Pfam" id="PF01751">
    <property type="entry name" value="Toprim"/>
    <property type="match status" value="1"/>
</dbReference>
<dbReference type="CDD" id="cd16928">
    <property type="entry name" value="HATPase_GyrB-like"/>
    <property type="match status" value="1"/>
</dbReference>
<dbReference type="FunFam" id="3.30.565.10:FF:000002">
    <property type="entry name" value="DNA gyrase subunit B"/>
    <property type="match status" value="1"/>
</dbReference>
<evidence type="ECO:0000256" key="1">
    <source>
        <dbReference type="ARBA" id="ARBA00000185"/>
    </source>
</evidence>
<evidence type="ECO:0000256" key="3">
    <source>
        <dbReference type="ARBA" id="ARBA00010708"/>
    </source>
</evidence>
<dbReference type="PRINTS" id="PR01159">
    <property type="entry name" value="DNAGYRASEB"/>
</dbReference>
<dbReference type="InterPro" id="IPR013759">
    <property type="entry name" value="Topo_IIA_B_C"/>
</dbReference>
<evidence type="ECO:0000256" key="4">
    <source>
        <dbReference type="ARBA" id="ARBA00012895"/>
    </source>
</evidence>
<dbReference type="InterPro" id="IPR020568">
    <property type="entry name" value="Ribosomal_Su5_D2-typ_SF"/>
</dbReference>
<dbReference type="SUPFAM" id="SSF56719">
    <property type="entry name" value="Type II DNA topoisomerase"/>
    <property type="match status" value="1"/>
</dbReference>
<dbReference type="GO" id="GO:0046872">
    <property type="term" value="F:metal ion binding"/>
    <property type="evidence" value="ECO:0007669"/>
    <property type="project" value="UniProtKB-KW"/>
</dbReference>
<evidence type="ECO:0000256" key="5">
    <source>
        <dbReference type="ARBA" id="ARBA00022723"/>
    </source>
</evidence>
<dbReference type="FunFam" id="3.30.230.10:FF:000005">
    <property type="entry name" value="DNA gyrase subunit B"/>
    <property type="match status" value="1"/>
</dbReference>
<dbReference type="Pfam" id="PF00986">
    <property type="entry name" value="DNA_gyraseB_C"/>
    <property type="match status" value="1"/>
</dbReference>
<dbReference type="SMART" id="SM00433">
    <property type="entry name" value="TOP2c"/>
    <property type="match status" value="1"/>
</dbReference>
<dbReference type="EC" id="5.6.2.2" evidence="4"/>
<keyword evidence="11" id="KW-1185">Reference proteome</keyword>
<dbReference type="Pfam" id="PF02518">
    <property type="entry name" value="HATPase_c"/>
    <property type="match status" value="1"/>
</dbReference>
<dbReference type="Gene3D" id="3.40.50.670">
    <property type="match status" value="1"/>
</dbReference>
<keyword evidence="6" id="KW-0460">Magnesium</keyword>
<dbReference type="Pfam" id="PF00204">
    <property type="entry name" value="DNA_gyraseB"/>
    <property type="match status" value="1"/>
</dbReference>
<comment type="cofactor">
    <cofactor evidence="2">
        <name>Mg(2+)</name>
        <dbReference type="ChEBI" id="CHEBI:18420"/>
    </cofactor>
</comment>
<keyword evidence="10" id="KW-0614">Plasmid</keyword>
<evidence type="ECO:0000256" key="9">
    <source>
        <dbReference type="SAM" id="MobiDB-lite"/>
    </source>
</evidence>
<evidence type="ECO:0000256" key="8">
    <source>
        <dbReference type="ARBA" id="ARBA00023235"/>
    </source>
</evidence>
<organism evidence="10 11">
    <name type="scientific">Mariniplasma anaerobium</name>
    <dbReference type="NCBI Taxonomy" id="2735436"/>
    <lineage>
        <taxon>Bacteria</taxon>
        <taxon>Bacillati</taxon>
        <taxon>Mycoplasmatota</taxon>
        <taxon>Mollicutes</taxon>
        <taxon>Acholeplasmatales</taxon>
        <taxon>Acholeplasmataceae</taxon>
        <taxon>Mariniplasma</taxon>
    </lineage>
</organism>
<dbReference type="NCBIfam" id="TIGR01058">
    <property type="entry name" value="parE_Gpos"/>
    <property type="match status" value="1"/>
</dbReference>
<accession>A0A7U9TJ37</accession>
<dbReference type="PRINTS" id="PR00418">
    <property type="entry name" value="TPI2FAMILY"/>
</dbReference>
<dbReference type="Gene3D" id="3.30.565.10">
    <property type="entry name" value="Histidine kinase-like ATPase, C-terminal domain"/>
    <property type="match status" value="1"/>
</dbReference>
<dbReference type="GO" id="GO:0005694">
    <property type="term" value="C:chromosome"/>
    <property type="evidence" value="ECO:0007669"/>
    <property type="project" value="InterPro"/>
</dbReference>
<dbReference type="SUPFAM" id="SSF54211">
    <property type="entry name" value="Ribosomal protein S5 domain 2-like"/>
    <property type="match status" value="1"/>
</dbReference>
<sequence>MIKEYDEKSIQILEGLEAVRKRPGMYIGSTDQRGLHHLVWEIVDNSIDEALSGYGSEITCIIKADNSIEVSDNGRGMPYKMHTSGRATTEIIFTVLHAGGKFSNESGYKVSGGLHGVGSSVVNALSQFLEVTVYRDKGIWFQRFSNGGKDISKVERLGDTKKTGTTVYFKPDPKIFSSTLFSYDLIKERLREQAFLIKGLKINLIDQRNNQKESFKYEDGIKAYVEFLNKDRKVVNDTYVIESAYHLEKQKKKTIEVDIAFQFTHGYIESIFSFVNNVRTKDGGTHETGFKSALTRSINDYARKYNIIKDKDSNLDGSDIREGLTAVISLRIPEDVLEFEGQTKGKLGTPEARNATDSVVYENMSTYLEEHKTVASSIINRATSAQKAREAARKAREEARNGKTKNKKEITLSGKLAPAQSKDKSKNELFLVEGDSAGGSAKQGRNRKHQAILPLRGKVINTEKASLDAILRNEEIATMIHTIGADFGPDFDIKKCNYQKVIIMTDADTDGAHIQVLLLTFFFRYMRPLIDEGRLYIAQPPLYKVTVKKGRKEESNYAWSDEELKALIDGQAATIQRYKGLGEMNAPQLWDTTMNPEHRSLIQVTIDDLSASDKRVSILMGDQVAPRRQWIEENVDFEISDDFDLELGDK</sequence>
<dbReference type="InterPro" id="IPR018522">
    <property type="entry name" value="TopoIIA_CS"/>
</dbReference>
<feature type="compositionally biased region" description="Basic and acidic residues" evidence="9">
    <location>
        <begin position="387"/>
        <end position="401"/>
    </location>
</feature>